<evidence type="ECO:0000313" key="4">
    <source>
        <dbReference type="EMBL" id="CZT10637.1"/>
    </source>
</evidence>
<accession>A0A1E1LJG2</accession>
<keyword evidence="5" id="KW-1185">Reference proteome</keyword>
<dbReference type="Pfam" id="PF10250">
    <property type="entry name" value="O-FucT"/>
    <property type="match status" value="1"/>
</dbReference>
<gene>
    <name evidence="4" type="ORF">RAG0_15055</name>
</gene>
<evidence type="ECO:0000256" key="1">
    <source>
        <dbReference type="ARBA" id="ARBA00022679"/>
    </source>
</evidence>
<protein>
    <recommendedName>
        <fullName evidence="6">Alternative oxidase</fullName>
    </recommendedName>
</protein>
<organism evidence="4 5">
    <name type="scientific">Rhynchosporium agropyri</name>
    <dbReference type="NCBI Taxonomy" id="914238"/>
    <lineage>
        <taxon>Eukaryota</taxon>
        <taxon>Fungi</taxon>
        <taxon>Dikarya</taxon>
        <taxon>Ascomycota</taxon>
        <taxon>Pezizomycotina</taxon>
        <taxon>Leotiomycetes</taxon>
        <taxon>Helotiales</taxon>
        <taxon>Ploettnerulaceae</taxon>
        <taxon>Rhynchosporium</taxon>
    </lineage>
</organism>
<evidence type="ECO:0000313" key="5">
    <source>
        <dbReference type="Proteomes" id="UP000178912"/>
    </source>
</evidence>
<keyword evidence="3" id="KW-0119">Carbohydrate metabolism</keyword>
<dbReference type="Proteomes" id="UP000178912">
    <property type="component" value="Unassembled WGS sequence"/>
</dbReference>
<sequence length="451" mass="51146">MGLVSFRSSRPSNGRKLVLPSIIISFLFWVYISLDDPGRLSRSPWDRDHGASGAGPTSKNDKSSAQWLEHQTDIFDAPLLDSQAIRDVCSKTKWNASVTFTCNNSGGGVGNQRNSILNCLRYAISAGASMTMPRMILRNPGDIADIWNRERTSFDYLFDEGHFVESMRLSCPQMRILNGTREGSEKSIFVNPEKIAGDIGPEGLTKPEEWRERFYGWLSRNTSISTPVIDLDRSYLQYPIHSDAEAFALDFGELLKFRRDTRMAATAALKNMVRKYNLTGDYKTEVWKGGFFGVHLRTERDSQQGWPPTLYEYSKYATQSTSYLKQAAGTGMKVMYVASGNVEEIEKFAYDAKAYNMSVTTKHQLLEGEDKKKLEGFTFDQQALVDYLVLLKSSDFAGVGHSSFAWNIALWRHQFAKQRDHLNGPQLMSDELSQVYGKVRQYPEYSCCLWP</sequence>
<evidence type="ECO:0000256" key="2">
    <source>
        <dbReference type="ARBA" id="ARBA00023253"/>
    </source>
</evidence>
<reference evidence="5" key="1">
    <citation type="submission" date="2016-03" db="EMBL/GenBank/DDBJ databases">
        <authorList>
            <person name="Guldener U."/>
        </authorList>
    </citation>
    <scope>NUCLEOTIDE SEQUENCE [LARGE SCALE GENOMIC DNA]</scope>
    <source>
        <strain evidence="5">04CH-RAC-A.6.1</strain>
    </source>
</reference>
<dbReference type="InterPro" id="IPR019378">
    <property type="entry name" value="GDP-Fuc_O-FucTrfase"/>
</dbReference>
<dbReference type="AlphaFoldDB" id="A0A1E1LJG2"/>
<evidence type="ECO:0008006" key="6">
    <source>
        <dbReference type="Google" id="ProtNLM"/>
    </source>
</evidence>
<dbReference type="EMBL" id="FJUX01000130">
    <property type="protein sequence ID" value="CZT10637.1"/>
    <property type="molecule type" value="Genomic_DNA"/>
</dbReference>
<dbReference type="Gene3D" id="3.40.50.11350">
    <property type="match status" value="1"/>
</dbReference>
<proteinExistence type="predicted"/>
<dbReference type="OrthoDB" id="20368at2759"/>
<keyword evidence="1" id="KW-0808">Transferase</keyword>
<name>A0A1E1LJG2_9HELO</name>
<dbReference type="CDD" id="cd11296">
    <property type="entry name" value="O-FucT_like"/>
    <property type="match status" value="1"/>
</dbReference>
<keyword evidence="2" id="KW-0294">Fucose metabolism</keyword>
<evidence type="ECO:0000256" key="3">
    <source>
        <dbReference type="ARBA" id="ARBA00023277"/>
    </source>
</evidence>
<dbReference type="GO" id="GO:0016740">
    <property type="term" value="F:transferase activity"/>
    <property type="evidence" value="ECO:0007669"/>
    <property type="project" value="UniProtKB-KW"/>
</dbReference>
<dbReference type="GO" id="GO:0006004">
    <property type="term" value="P:fucose metabolic process"/>
    <property type="evidence" value="ECO:0007669"/>
    <property type="project" value="UniProtKB-KW"/>
</dbReference>